<dbReference type="InterPro" id="IPR036361">
    <property type="entry name" value="SAP_dom_sf"/>
</dbReference>
<dbReference type="AlphaFoldDB" id="A0A409X826"/>
<comment type="caution">
    <text evidence="2">The sequence shown here is derived from an EMBL/GenBank/DDBJ whole genome shotgun (WGS) entry which is preliminary data.</text>
</comment>
<evidence type="ECO:0000313" key="3">
    <source>
        <dbReference type="Proteomes" id="UP000283269"/>
    </source>
</evidence>
<sequence>MLRLARVPSRSIPRLAPAGCRTLVSSNLLSRAWHNDTIANLRSEAKLRGLSAKGSKSALAFRIEEYEKNLALSGARHASTAQHTSAEVPGNPGLPPVSAADIFNVQIPDLSQPPLPTPIQIPFLPDYWNSSKYTAPIEAVKEETLPKLLIVAGAETHPGGGPSHNLLDLNDVESTEKADNSEKTPESKRSDGIFDDIAEDLGLPPVKDIKASLWKLF</sequence>
<evidence type="ECO:0008006" key="4">
    <source>
        <dbReference type="Google" id="ProtNLM"/>
    </source>
</evidence>
<dbReference type="OrthoDB" id="445357at2759"/>
<dbReference type="InParanoid" id="A0A409X826"/>
<protein>
    <recommendedName>
        <fullName evidence="4">SAP domain-containing protein</fullName>
    </recommendedName>
</protein>
<dbReference type="STRING" id="93625.A0A409X826"/>
<proteinExistence type="predicted"/>
<name>A0A409X826_PSICY</name>
<dbReference type="Proteomes" id="UP000283269">
    <property type="component" value="Unassembled WGS sequence"/>
</dbReference>
<accession>A0A409X826</accession>
<feature type="region of interest" description="Disordered" evidence="1">
    <location>
        <begin position="156"/>
        <end position="193"/>
    </location>
</feature>
<feature type="compositionally biased region" description="Basic and acidic residues" evidence="1">
    <location>
        <begin position="174"/>
        <end position="192"/>
    </location>
</feature>
<keyword evidence="3" id="KW-1185">Reference proteome</keyword>
<dbReference type="EMBL" id="NHYD01002412">
    <property type="protein sequence ID" value="PPQ86890.1"/>
    <property type="molecule type" value="Genomic_DNA"/>
</dbReference>
<evidence type="ECO:0000256" key="1">
    <source>
        <dbReference type="SAM" id="MobiDB-lite"/>
    </source>
</evidence>
<reference evidence="2 3" key="1">
    <citation type="journal article" date="2018" name="Evol. Lett.">
        <title>Horizontal gene cluster transfer increased hallucinogenic mushroom diversity.</title>
        <authorList>
            <person name="Reynolds H.T."/>
            <person name="Vijayakumar V."/>
            <person name="Gluck-Thaler E."/>
            <person name="Korotkin H.B."/>
            <person name="Matheny P.B."/>
            <person name="Slot J.C."/>
        </authorList>
    </citation>
    <scope>NUCLEOTIDE SEQUENCE [LARGE SCALE GENOMIC DNA]</scope>
    <source>
        <strain evidence="2 3">2631</strain>
    </source>
</reference>
<evidence type="ECO:0000313" key="2">
    <source>
        <dbReference type="EMBL" id="PPQ86890.1"/>
    </source>
</evidence>
<gene>
    <name evidence="2" type="ORF">CVT25_012609</name>
</gene>
<organism evidence="2 3">
    <name type="scientific">Psilocybe cyanescens</name>
    <dbReference type="NCBI Taxonomy" id="93625"/>
    <lineage>
        <taxon>Eukaryota</taxon>
        <taxon>Fungi</taxon>
        <taxon>Dikarya</taxon>
        <taxon>Basidiomycota</taxon>
        <taxon>Agaricomycotina</taxon>
        <taxon>Agaricomycetes</taxon>
        <taxon>Agaricomycetidae</taxon>
        <taxon>Agaricales</taxon>
        <taxon>Agaricineae</taxon>
        <taxon>Strophariaceae</taxon>
        <taxon>Psilocybe</taxon>
    </lineage>
</organism>
<dbReference type="Gene3D" id="1.10.720.30">
    <property type="entry name" value="SAP domain"/>
    <property type="match status" value="1"/>
</dbReference>